<evidence type="ECO:0000256" key="1">
    <source>
        <dbReference type="SAM" id="MobiDB-lite"/>
    </source>
</evidence>
<feature type="domain" description="DUF4055" evidence="2">
    <location>
        <begin position="272"/>
        <end position="410"/>
    </location>
</feature>
<organism evidence="3">
    <name type="scientific">Siphoviridae sp. ctiJm4</name>
    <dbReference type="NCBI Taxonomy" id="2827916"/>
    <lineage>
        <taxon>Viruses</taxon>
        <taxon>Duplodnaviria</taxon>
        <taxon>Heunggongvirae</taxon>
        <taxon>Uroviricota</taxon>
        <taxon>Caudoviricetes</taxon>
    </lineage>
</organism>
<feature type="region of interest" description="Disordered" evidence="1">
    <location>
        <begin position="463"/>
        <end position="514"/>
    </location>
</feature>
<sequence>MYNVKQGVTFERKEIVAKKKQWRLIRDCLEGELTIKDKGTLYLPYPSTSKPDCEKVEDNRYKAYKDRAVFLNVTRRTLYELMAQVFIKPPVVNSADNDLIKYMIENATGNGVSLNQCAKQSLNYALAYAYGGVFVDFPETKGAVSLADFEKGGYRPTITPYSPFDIKNFRVEDVGAEERLTLVVLGENYFEVDADGFEVKERKQLRVLRLVDGVYKQVIYRSSADESLATVDNFKEYKTIIPTDANGKTLDYIPFFFIGMENNNPYPDNPILYDLASLNIAHYRNSADYENTMFIAGQATLFVSGLYGNESVPIGSPETPVIKMGSENAIVLKNGGTAGLLQAKADSGLAESMEKKEKQMSAFGAKFLDSDNVAKTAYQVKVENPSQGSILANCADNVSDAYTKALQVAHRLCGIDDKNVEFELNTDFEYNRVGSDEQNFFINAWKQGAISFTEMRECLKRGGSATQENEVAKKEIDEERAQAQQEQIELAKQQSALNPTKVTKGAKNETKAQN</sequence>
<proteinExistence type="predicted"/>
<reference evidence="3" key="1">
    <citation type="journal article" date="2021" name="Proc. Natl. Acad. Sci. U.S.A.">
        <title>A Catalog of Tens of Thousands of Viruses from Human Metagenomes Reveals Hidden Associations with Chronic Diseases.</title>
        <authorList>
            <person name="Tisza M.J."/>
            <person name="Buck C.B."/>
        </authorList>
    </citation>
    <scope>NUCLEOTIDE SEQUENCE</scope>
    <source>
        <strain evidence="3">CtiJm4</strain>
    </source>
</reference>
<name>A0A8S5T285_9CAUD</name>
<dbReference type="EMBL" id="BK032724">
    <property type="protein sequence ID" value="DAF56890.1"/>
    <property type="molecule type" value="Genomic_DNA"/>
</dbReference>
<accession>A0A8S5T285</accession>
<dbReference type="Pfam" id="PF13264">
    <property type="entry name" value="DUF4055"/>
    <property type="match status" value="1"/>
</dbReference>
<feature type="compositionally biased region" description="Low complexity" evidence="1">
    <location>
        <begin position="482"/>
        <end position="494"/>
    </location>
</feature>
<feature type="compositionally biased region" description="Basic and acidic residues" evidence="1">
    <location>
        <begin position="470"/>
        <end position="481"/>
    </location>
</feature>
<evidence type="ECO:0000313" key="3">
    <source>
        <dbReference type="EMBL" id="DAF56890.1"/>
    </source>
</evidence>
<evidence type="ECO:0000259" key="2">
    <source>
        <dbReference type="Pfam" id="PF13264"/>
    </source>
</evidence>
<protein>
    <submittedName>
        <fullName evidence="3">Portal</fullName>
    </submittedName>
</protein>
<dbReference type="InterPro" id="IPR025129">
    <property type="entry name" value="DUF4055"/>
</dbReference>